<evidence type="ECO:0000313" key="2">
    <source>
        <dbReference type="EMBL" id="PLS30689.1"/>
    </source>
</evidence>
<keyword evidence="1" id="KW-0175">Coiled coil</keyword>
<name>A0A2N5J900_9BIFI</name>
<proteinExistence type="predicted"/>
<dbReference type="RefSeq" id="WP_101617146.1">
    <property type="nucleotide sequence ID" value="NZ_NMWU01000026.1"/>
</dbReference>
<keyword evidence="3" id="KW-1185">Reference proteome</keyword>
<organism evidence="2 3">
    <name type="scientific">Bifidobacterium margollesii</name>
    <dbReference type="NCBI Taxonomy" id="2020964"/>
    <lineage>
        <taxon>Bacteria</taxon>
        <taxon>Bacillati</taxon>
        <taxon>Actinomycetota</taxon>
        <taxon>Actinomycetes</taxon>
        <taxon>Bifidobacteriales</taxon>
        <taxon>Bifidobacteriaceae</taxon>
        <taxon>Bifidobacterium</taxon>
    </lineage>
</organism>
<evidence type="ECO:0000313" key="3">
    <source>
        <dbReference type="Proteomes" id="UP000235050"/>
    </source>
</evidence>
<dbReference type="Proteomes" id="UP000235050">
    <property type="component" value="Unassembled WGS sequence"/>
</dbReference>
<dbReference type="OrthoDB" id="3232849at2"/>
<accession>A0A2N5J900</accession>
<gene>
    <name evidence="2" type="ORF">Uis1B_1516</name>
</gene>
<protein>
    <submittedName>
        <fullName evidence="2">Uncharacterized protein</fullName>
    </submittedName>
</protein>
<dbReference type="EMBL" id="NMWU01000026">
    <property type="protein sequence ID" value="PLS30689.1"/>
    <property type="molecule type" value="Genomic_DNA"/>
</dbReference>
<evidence type="ECO:0000256" key="1">
    <source>
        <dbReference type="SAM" id="Coils"/>
    </source>
</evidence>
<feature type="coiled-coil region" evidence="1">
    <location>
        <begin position="60"/>
        <end position="115"/>
    </location>
</feature>
<reference evidence="2 3" key="1">
    <citation type="submission" date="2017-07" db="EMBL/GenBank/DDBJ databases">
        <title>Bifidobacterium novel species.</title>
        <authorList>
            <person name="Lugli G.A."/>
            <person name="Milani C."/>
            <person name="Duranti S."/>
            <person name="Mangifesta M."/>
        </authorList>
    </citation>
    <scope>NUCLEOTIDE SEQUENCE [LARGE SCALE GENOMIC DNA]</scope>
    <source>
        <strain evidence="3">Uis1B</strain>
    </source>
</reference>
<dbReference type="AlphaFoldDB" id="A0A2N5J900"/>
<comment type="caution">
    <text evidence="2">The sequence shown here is derived from an EMBL/GenBank/DDBJ whole genome shotgun (WGS) entry which is preliminary data.</text>
</comment>
<sequence>MTNVKDRAEVMREAAEPGSRIGLTELARSSAWRSTLKKRGLLEIVDRTDTAAYLVSVEAMNDMLDSINALESEIERVTAQQLFVARGEREDWKAGEELEREAQESLRRRADAVREFLDGER</sequence>